<dbReference type="InterPro" id="IPR000047">
    <property type="entry name" value="HTH_motif"/>
</dbReference>
<dbReference type="FunFam" id="1.10.10.60:FF:000200">
    <property type="entry name" value="Homeobox-leucine zipper protein ATHB-13"/>
    <property type="match status" value="1"/>
</dbReference>
<dbReference type="InterPro" id="IPR017970">
    <property type="entry name" value="Homeobox_CS"/>
</dbReference>
<evidence type="ECO:0000256" key="9">
    <source>
        <dbReference type="RuleBase" id="RU000682"/>
    </source>
</evidence>
<dbReference type="PANTHER" id="PTHR24326:SF176">
    <property type="entry name" value="HOMEOBOX-LEUCINE ZIPPER PROTEIN ATHB-13"/>
    <property type="match status" value="1"/>
</dbReference>
<feature type="coiled-coil region" evidence="11">
    <location>
        <begin position="157"/>
        <end position="184"/>
    </location>
</feature>
<keyword evidence="2 10" id="KW-0805">Transcription regulation</keyword>
<accession>A0A835VGB3</accession>
<evidence type="ECO:0000256" key="8">
    <source>
        <dbReference type="PROSITE-ProRule" id="PRU00108"/>
    </source>
</evidence>
<evidence type="ECO:0000256" key="6">
    <source>
        <dbReference type="ARBA" id="ARBA00023242"/>
    </source>
</evidence>
<evidence type="ECO:0000256" key="12">
    <source>
        <dbReference type="SAM" id="MobiDB-lite"/>
    </source>
</evidence>
<dbReference type="InterPro" id="IPR003106">
    <property type="entry name" value="Leu_zip_homeo"/>
</dbReference>
<feature type="region of interest" description="Disordered" evidence="12">
    <location>
        <begin position="1"/>
        <end position="21"/>
    </location>
</feature>
<keyword evidence="4 8" id="KW-0371">Homeobox</keyword>
<comment type="function">
    <text evidence="10">Transcription factor.</text>
</comment>
<dbReference type="InterPro" id="IPR001356">
    <property type="entry name" value="HD"/>
</dbReference>
<comment type="subcellular location">
    <subcellularLocation>
        <location evidence="1 8 9">Nucleus</location>
    </subcellularLocation>
</comment>
<keyword evidence="11" id="KW-0175">Coiled coil</keyword>
<feature type="domain" description="Homeobox" evidence="13">
    <location>
        <begin position="105"/>
        <end position="165"/>
    </location>
</feature>
<dbReference type="InterPro" id="IPR009057">
    <property type="entry name" value="Homeodomain-like_sf"/>
</dbReference>
<dbReference type="PRINTS" id="PR00031">
    <property type="entry name" value="HTHREPRESSR"/>
</dbReference>
<dbReference type="EMBL" id="JADCNL010000001">
    <property type="protein sequence ID" value="KAG0499629.1"/>
    <property type="molecule type" value="Genomic_DNA"/>
</dbReference>
<comment type="caution">
    <text evidence="14">The sequence shown here is derived from an EMBL/GenBank/DDBJ whole genome shotgun (WGS) entry which is preliminary data.</text>
</comment>
<dbReference type="Proteomes" id="UP000636800">
    <property type="component" value="Chromosome 1"/>
</dbReference>
<dbReference type="AlphaFoldDB" id="A0A835VGB3"/>
<dbReference type="PROSITE" id="PS00027">
    <property type="entry name" value="HOMEOBOX_1"/>
    <property type="match status" value="1"/>
</dbReference>
<proteinExistence type="inferred from homology"/>
<keyword evidence="5 10" id="KW-0804">Transcription</keyword>
<keyword evidence="6 8" id="KW-0539">Nucleus</keyword>
<dbReference type="GO" id="GO:0000981">
    <property type="term" value="F:DNA-binding transcription factor activity, RNA polymerase II-specific"/>
    <property type="evidence" value="ECO:0007669"/>
    <property type="project" value="UniProtKB-UniRule"/>
</dbReference>
<evidence type="ECO:0000256" key="5">
    <source>
        <dbReference type="ARBA" id="ARBA00023163"/>
    </source>
</evidence>
<evidence type="ECO:0000256" key="1">
    <source>
        <dbReference type="ARBA" id="ARBA00004123"/>
    </source>
</evidence>
<dbReference type="GO" id="GO:0045893">
    <property type="term" value="P:positive regulation of DNA-templated transcription"/>
    <property type="evidence" value="ECO:0007669"/>
    <property type="project" value="TreeGrafter"/>
</dbReference>
<sequence length="305" mass="33741">MNREPMYRKQMTYNGLPSSSSSPHHFFSQNFLFQPSSDEVHRLTPFFPSMPCTNPHDFGAPGIASASAVAAAMLAKGSAWSEDMAVGGVGGGGGGGEEDLSDDCSQPGEKKRRLSIEQVRTLERNFELGTKLDPERKMHLARALGLRPRQIAIWFQNRRARWKTKQLEKDYEALKREFEIAKSHNDALLAHHKKLQAELFALKAREGAEQINLNKETEGSCSNRSENSSDFNLDISRTTAMEGTPSPQQSSRQFFPSYSTPINAPKIETGGSEGGAGGGGNDENFCNIFCNVVEEPAAFWPWTEH</sequence>
<dbReference type="SUPFAM" id="SSF46689">
    <property type="entry name" value="Homeodomain-like"/>
    <property type="match status" value="1"/>
</dbReference>
<feature type="region of interest" description="Disordered" evidence="12">
    <location>
        <begin position="239"/>
        <end position="278"/>
    </location>
</feature>
<evidence type="ECO:0000313" key="14">
    <source>
        <dbReference type="EMBL" id="KAG0499629.1"/>
    </source>
</evidence>
<evidence type="ECO:0000256" key="4">
    <source>
        <dbReference type="ARBA" id="ARBA00023155"/>
    </source>
</evidence>
<dbReference type="CDD" id="cd00086">
    <property type="entry name" value="homeodomain"/>
    <property type="match status" value="1"/>
</dbReference>
<evidence type="ECO:0000259" key="13">
    <source>
        <dbReference type="PROSITE" id="PS50071"/>
    </source>
</evidence>
<dbReference type="PROSITE" id="PS50071">
    <property type="entry name" value="HOMEOBOX_2"/>
    <property type="match status" value="1"/>
</dbReference>
<feature type="DNA-binding region" description="Homeobox" evidence="8">
    <location>
        <begin position="107"/>
        <end position="166"/>
    </location>
</feature>
<evidence type="ECO:0000256" key="3">
    <source>
        <dbReference type="ARBA" id="ARBA00023125"/>
    </source>
</evidence>
<comment type="similarity">
    <text evidence="7 10">Belongs to the HD-ZIP homeobox family. Class I subfamily.</text>
</comment>
<dbReference type="InterPro" id="IPR045224">
    <property type="entry name" value="HDZip_class_I_plant"/>
</dbReference>
<evidence type="ECO:0000256" key="10">
    <source>
        <dbReference type="RuleBase" id="RU369038"/>
    </source>
</evidence>
<name>A0A835VGB3_VANPL</name>
<evidence type="ECO:0000313" key="15">
    <source>
        <dbReference type="Proteomes" id="UP000636800"/>
    </source>
</evidence>
<evidence type="ECO:0000256" key="11">
    <source>
        <dbReference type="SAM" id="Coils"/>
    </source>
</evidence>
<protein>
    <recommendedName>
        <fullName evidence="10">Homeobox-leucine zipper protein</fullName>
    </recommendedName>
    <alternativeName>
        <fullName evidence="10">HD-ZIP protein</fullName>
    </alternativeName>
    <alternativeName>
        <fullName evidence="10">Homeodomain transcription factor</fullName>
    </alternativeName>
</protein>
<evidence type="ECO:0000256" key="7">
    <source>
        <dbReference type="ARBA" id="ARBA00025748"/>
    </source>
</evidence>
<reference evidence="14 15" key="1">
    <citation type="journal article" date="2020" name="Nat. Food">
        <title>A phased Vanilla planifolia genome enables genetic improvement of flavour and production.</title>
        <authorList>
            <person name="Hasing T."/>
            <person name="Tang H."/>
            <person name="Brym M."/>
            <person name="Khazi F."/>
            <person name="Huang T."/>
            <person name="Chambers A.H."/>
        </authorList>
    </citation>
    <scope>NUCLEOTIDE SEQUENCE [LARGE SCALE GENOMIC DNA]</scope>
    <source>
        <tissue evidence="14">Leaf</tissue>
    </source>
</reference>
<gene>
    <name evidence="14" type="ORF">HPP92_004320</name>
</gene>
<keyword evidence="3 8" id="KW-0238">DNA-binding</keyword>
<dbReference type="OrthoDB" id="787137at2759"/>
<evidence type="ECO:0000256" key="2">
    <source>
        <dbReference type="ARBA" id="ARBA00023015"/>
    </source>
</evidence>
<dbReference type="Gene3D" id="1.10.10.60">
    <property type="entry name" value="Homeodomain-like"/>
    <property type="match status" value="1"/>
</dbReference>
<organism evidence="14 15">
    <name type="scientific">Vanilla planifolia</name>
    <name type="common">Vanilla</name>
    <dbReference type="NCBI Taxonomy" id="51239"/>
    <lineage>
        <taxon>Eukaryota</taxon>
        <taxon>Viridiplantae</taxon>
        <taxon>Streptophyta</taxon>
        <taxon>Embryophyta</taxon>
        <taxon>Tracheophyta</taxon>
        <taxon>Spermatophyta</taxon>
        <taxon>Magnoliopsida</taxon>
        <taxon>Liliopsida</taxon>
        <taxon>Asparagales</taxon>
        <taxon>Orchidaceae</taxon>
        <taxon>Vanilloideae</taxon>
        <taxon>Vanilleae</taxon>
        <taxon>Vanilla</taxon>
    </lineage>
</organism>
<dbReference type="GO" id="GO:0005634">
    <property type="term" value="C:nucleus"/>
    <property type="evidence" value="ECO:0007669"/>
    <property type="project" value="UniProtKB-SubCell"/>
</dbReference>
<dbReference type="GO" id="GO:0043565">
    <property type="term" value="F:sequence-specific DNA binding"/>
    <property type="evidence" value="ECO:0007669"/>
    <property type="project" value="InterPro"/>
</dbReference>
<keyword evidence="15" id="KW-1185">Reference proteome</keyword>
<dbReference type="PANTHER" id="PTHR24326">
    <property type="entry name" value="HOMEOBOX-LEUCINE ZIPPER PROTEIN"/>
    <property type="match status" value="1"/>
</dbReference>
<dbReference type="Pfam" id="PF02183">
    <property type="entry name" value="HALZ"/>
    <property type="match status" value="1"/>
</dbReference>
<feature type="region of interest" description="Disordered" evidence="12">
    <location>
        <begin position="86"/>
        <end position="113"/>
    </location>
</feature>
<dbReference type="Pfam" id="PF00046">
    <property type="entry name" value="Homeodomain"/>
    <property type="match status" value="1"/>
</dbReference>
<feature type="compositionally biased region" description="Low complexity" evidence="12">
    <location>
        <begin position="245"/>
        <end position="259"/>
    </location>
</feature>
<dbReference type="SMART" id="SM00389">
    <property type="entry name" value="HOX"/>
    <property type="match status" value="1"/>
</dbReference>